<sequence>MRGGTGSRITLDDDPFVAIRPDAEAAFAELCTRHGVPATEVGTVGGTSPSAHGGRTSRNTSAP</sequence>
<dbReference type="AlphaFoldDB" id="A0A223S1H1"/>
<protein>
    <submittedName>
        <fullName evidence="2">Uncharacterized protein</fullName>
    </submittedName>
</protein>
<feature type="compositionally biased region" description="Polar residues" evidence="1">
    <location>
        <begin position="46"/>
        <end position="63"/>
    </location>
</feature>
<dbReference type="KEGG" id="ngv:CDO52_03575"/>
<dbReference type="SUPFAM" id="SSF56042">
    <property type="entry name" value="PurM C-terminal domain-like"/>
    <property type="match status" value="1"/>
</dbReference>
<dbReference type="Proteomes" id="UP000215005">
    <property type="component" value="Chromosome"/>
</dbReference>
<name>A0A223S1H1_9ACTN</name>
<organism evidence="2 3">
    <name type="scientific">Nocardiopsis gilva YIM 90087</name>
    <dbReference type="NCBI Taxonomy" id="1235441"/>
    <lineage>
        <taxon>Bacteria</taxon>
        <taxon>Bacillati</taxon>
        <taxon>Actinomycetota</taxon>
        <taxon>Actinomycetes</taxon>
        <taxon>Streptosporangiales</taxon>
        <taxon>Nocardiopsidaceae</taxon>
        <taxon>Nocardiopsis</taxon>
    </lineage>
</organism>
<proteinExistence type="predicted"/>
<reference evidence="2 3" key="1">
    <citation type="submission" date="2017-08" db="EMBL/GenBank/DDBJ databases">
        <title>The complete genome sequence of Nocardiopsis gilva YIM 90087.</title>
        <authorList>
            <person name="Yin M."/>
            <person name="Tang S."/>
        </authorList>
    </citation>
    <scope>NUCLEOTIDE SEQUENCE [LARGE SCALE GENOMIC DNA]</scope>
    <source>
        <strain evidence="2 3">YIM 90087</strain>
    </source>
</reference>
<feature type="region of interest" description="Disordered" evidence="1">
    <location>
        <begin position="35"/>
        <end position="63"/>
    </location>
</feature>
<evidence type="ECO:0000256" key="1">
    <source>
        <dbReference type="SAM" id="MobiDB-lite"/>
    </source>
</evidence>
<dbReference type="InterPro" id="IPR036676">
    <property type="entry name" value="PurM-like_C_sf"/>
</dbReference>
<evidence type="ECO:0000313" key="2">
    <source>
        <dbReference type="EMBL" id="ASU81982.1"/>
    </source>
</evidence>
<accession>A0A223S1H1</accession>
<evidence type="ECO:0000313" key="3">
    <source>
        <dbReference type="Proteomes" id="UP000215005"/>
    </source>
</evidence>
<keyword evidence="3" id="KW-1185">Reference proteome</keyword>
<dbReference type="EMBL" id="CP022753">
    <property type="protein sequence ID" value="ASU81982.1"/>
    <property type="molecule type" value="Genomic_DNA"/>
</dbReference>
<gene>
    <name evidence="2" type="ORF">CDO52_03575</name>
</gene>